<evidence type="ECO:0000256" key="8">
    <source>
        <dbReference type="ARBA" id="ARBA00023065"/>
    </source>
</evidence>
<dbReference type="InterPro" id="IPR014756">
    <property type="entry name" value="Ig_E-set"/>
</dbReference>
<evidence type="ECO:0000256" key="3">
    <source>
        <dbReference type="ARBA" id="ARBA00022538"/>
    </source>
</evidence>
<comment type="subcellular location">
    <subcellularLocation>
        <location evidence="1">Membrane</location>
        <topology evidence="1">Multi-pass membrane protein</topology>
    </subcellularLocation>
</comment>
<accession>Q2T1R4</accession>
<feature type="region of interest" description="Disordered" evidence="11">
    <location>
        <begin position="75"/>
        <end position="114"/>
    </location>
</feature>
<evidence type="ECO:0000256" key="9">
    <source>
        <dbReference type="ARBA" id="ARBA00023136"/>
    </source>
</evidence>
<dbReference type="GO" id="GO:1990573">
    <property type="term" value="P:potassium ion import across plasma membrane"/>
    <property type="evidence" value="ECO:0007669"/>
    <property type="project" value="TreeGrafter"/>
</dbReference>
<dbReference type="PRINTS" id="PR01320">
    <property type="entry name" value="KIRCHANNEL"/>
</dbReference>
<dbReference type="PANTHER" id="PTHR11767:SF102">
    <property type="entry name" value="INWARDLY RECTIFYING POTASSIUM CHANNEL 1, ISOFORM F"/>
    <property type="match status" value="1"/>
</dbReference>
<dbReference type="EMBL" id="CP000086">
    <property type="protein sequence ID" value="ABC37093.1"/>
    <property type="molecule type" value="Genomic_DNA"/>
</dbReference>
<keyword evidence="9 12" id="KW-0472">Membrane</keyword>
<dbReference type="InterPro" id="IPR013099">
    <property type="entry name" value="K_chnl_dom"/>
</dbReference>
<feature type="region of interest" description="Disordered" evidence="11">
    <location>
        <begin position="506"/>
        <end position="532"/>
    </location>
</feature>
<dbReference type="InterPro" id="IPR016449">
    <property type="entry name" value="K_chnl_inward-rec_Kir"/>
</dbReference>
<dbReference type="GO" id="GO:0034702">
    <property type="term" value="C:monoatomic ion channel complex"/>
    <property type="evidence" value="ECO:0007669"/>
    <property type="project" value="UniProtKB-KW"/>
</dbReference>
<reference evidence="15 16" key="1">
    <citation type="journal article" date="2005" name="BMC Genomics">
        <title>Bacterial genome adaptation to niches: divergence of the potential virulence genes in three Burkholderia species of different survival strategies.</title>
        <authorList>
            <person name="Kim H.S."/>
            <person name="Schell M.A."/>
            <person name="Yu Y."/>
            <person name="Ulrich R.L."/>
            <person name="Sarria S.H."/>
            <person name="Nierman W.C."/>
            <person name="DeShazer D."/>
        </authorList>
    </citation>
    <scope>NUCLEOTIDE SEQUENCE [LARGE SCALE GENOMIC DNA]</scope>
    <source>
        <strain evidence="16">ATCC 700388 / DSM 13276 / CCUG 48851 / CIP 106301 / E264</strain>
    </source>
</reference>
<name>Q2T1R4_BURTA</name>
<dbReference type="InterPro" id="IPR013518">
    <property type="entry name" value="K_chnl_inward-rec_Kir_cyto"/>
</dbReference>
<feature type="domain" description="Inward rectifier potassium channel C-terminal" evidence="14">
    <location>
        <begin position="348"/>
        <end position="506"/>
    </location>
</feature>
<feature type="compositionally biased region" description="Basic and acidic residues" evidence="11">
    <location>
        <begin position="148"/>
        <end position="159"/>
    </location>
</feature>
<organism evidence="15 16">
    <name type="scientific">Burkholderia thailandensis (strain ATCC 700388 / DSM 13276 / CCUG 48851 / CIP 106301 / E264)</name>
    <dbReference type="NCBI Taxonomy" id="271848"/>
    <lineage>
        <taxon>Bacteria</taxon>
        <taxon>Pseudomonadati</taxon>
        <taxon>Pseudomonadota</taxon>
        <taxon>Betaproteobacteria</taxon>
        <taxon>Burkholderiales</taxon>
        <taxon>Burkholderiaceae</taxon>
        <taxon>Burkholderia</taxon>
        <taxon>pseudomallei group</taxon>
    </lineage>
</organism>
<feature type="transmembrane region" description="Helical" evidence="12">
    <location>
        <begin position="317"/>
        <end position="339"/>
    </location>
</feature>
<dbReference type="GO" id="GO:0005242">
    <property type="term" value="F:inward rectifier potassium channel activity"/>
    <property type="evidence" value="ECO:0007669"/>
    <property type="project" value="InterPro"/>
</dbReference>
<evidence type="ECO:0000256" key="10">
    <source>
        <dbReference type="ARBA" id="ARBA00023303"/>
    </source>
</evidence>
<protein>
    <submittedName>
        <fullName evidence="15">Similar to potassium channel protein</fullName>
    </submittedName>
</protein>
<evidence type="ECO:0000256" key="1">
    <source>
        <dbReference type="ARBA" id="ARBA00004141"/>
    </source>
</evidence>
<feature type="compositionally biased region" description="Basic and acidic residues" evidence="11">
    <location>
        <begin position="85"/>
        <end position="95"/>
    </location>
</feature>
<evidence type="ECO:0000256" key="4">
    <source>
        <dbReference type="ARBA" id="ARBA00022692"/>
    </source>
</evidence>
<evidence type="ECO:0000256" key="12">
    <source>
        <dbReference type="SAM" id="Phobius"/>
    </source>
</evidence>
<dbReference type="Gene3D" id="2.60.40.1400">
    <property type="entry name" value="G protein-activated inward rectifier potassium channel 1"/>
    <property type="match status" value="1"/>
</dbReference>
<dbReference type="GO" id="GO:0005886">
    <property type="term" value="C:plasma membrane"/>
    <property type="evidence" value="ECO:0007669"/>
    <property type="project" value="TreeGrafter"/>
</dbReference>
<keyword evidence="3" id="KW-0633">Potassium transport</keyword>
<keyword evidence="5" id="KW-0851">Voltage-gated channel</keyword>
<gene>
    <name evidence="15" type="ordered locus">BTH_I0327</name>
</gene>
<keyword evidence="4 12" id="KW-0812">Transmembrane</keyword>
<dbReference type="GO" id="GO:0034765">
    <property type="term" value="P:regulation of monoatomic ion transmembrane transport"/>
    <property type="evidence" value="ECO:0007669"/>
    <property type="project" value="TreeGrafter"/>
</dbReference>
<evidence type="ECO:0000313" key="15">
    <source>
        <dbReference type="EMBL" id="ABC37093.1"/>
    </source>
</evidence>
<evidence type="ECO:0000256" key="6">
    <source>
        <dbReference type="ARBA" id="ARBA00022958"/>
    </source>
</evidence>
<dbReference type="Proteomes" id="UP000001930">
    <property type="component" value="Chromosome I"/>
</dbReference>
<dbReference type="InterPro" id="IPR041647">
    <property type="entry name" value="IRK_C"/>
</dbReference>
<evidence type="ECO:0000313" key="16">
    <source>
        <dbReference type="Proteomes" id="UP000001930"/>
    </source>
</evidence>
<feature type="transmembrane region" description="Helical" evidence="12">
    <location>
        <begin position="252"/>
        <end position="274"/>
    </location>
</feature>
<keyword evidence="8" id="KW-0406">Ion transport</keyword>
<dbReference type="HOGENOM" id="CLU_511618_0_0_4"/>
<evidence type="ECO:0000259" key="13">
    <source>
        <dbReference type="Pfam" id="PF07885"/>
    </source>
</evidence>
<dbReference type="SUPFAM" id="SSF81324">
    <property type="entry name" value="Voltage-gated potassium channels"/>
    <property type="match status" value="1"/>
</dbReference>
<dbReference type="SUPFAM" id="SSF81296">
    <property type="entry name" value="E set domains"/>
    <property type="match status" value="1"/>
</dbReference>
<evidence type="ECO:0000256" key="5">
    <source>
        <dbReference type="ARBA" id="ARBA00022882"/>
    </source>
</evidence>
<dbReference type="Pfam" id="PF17655">
    <property type="entry name" value="IRK_C"/>
    <property type="match status" value="1"/>
</dbReference>
<sequence>MNPRYCESRHVPYSPVATHPSGGLICVRRRVFERRIRRNRAGRLVCCAVARRRRRSVLPEGRVRRAGIGFGDDGRAVAAAGAKPARREPRRERRASQRRGGHEGAGAGRRPRLRRAAFRRDRCRAYRQGHAQAGPAVHRAAASVTECADGRRVRPAEGRARRRRESRGPRARDARIALAACYARRTDSGETAMNVDPSSPHSPDPFAQDGAPVRTPPRGGRRIWSGTREVIAHGMPASVWRDLYYWALKVSWPVFFASLAALFVVNNTLFALLYQLGDAPIANQSPPGFVGAFFFSVETLATVGYGDMHPQTVYAHMVATLEIFVGMSGIALSTGLVFARFARPRAKIMFARHAIVRPLNGRMTLMVRAANARQNVIAEARAKMRLMRRERSSEGYSLMKIHDLKLVRSEHPIFLLGWNMMHVINESSPLFGETPESLAERSAMLLVMIEGSDETTAQVMQARHAWEHAEIRWHHRYVDLMSDVDGMTHIDYTRFDDIEPVERQAADASVVEASGADANGARPAGGGDDRPV</sequence>
<keyword evidence="2" id="KW-0813">Transport</keyword>
<evidence type="ECO:0000256" key="2">
    <source>
        <dbReference type="ARBA" id="ARBA00022448"/>
    </source>
</evidence>
<dbReference type="Gene3D" id="1.10.287.70">
    <property type="match status" value="1"/>
</dbReference>
<keyword evidence="10 15" id="KW-0407">Ion channel</keyword>
<feature type="domain" description="Potassium channel" evidence="13">
    <location>
        <begin position="286"/>
        <end position="340"/>
    </location>
</feature>
<evidence type="ECO:0000259" key="14">
    <source>
        <dbReference type="Pfam" id="PF17655"/>
    </source>
</evidence>
<dbReference type="PANTHER" id="PTHR11767">
    <property type="entry name" value="INWARD RECTIFIER POTASSIUM CHANNEL"/>
    <property type="match status" value="1"/>
</dbReference>
<keyword evidence="7 12" id="KW-1133">Transmembrane helix</keyword>
<dbReference type="AlphaFoldDB" id="Q2T1R4"/>
<evidence type="ECO:0000256" key="11">
    <source>
        <dbReference type="SAM" id="MobiDB-lite"/>
    </source>
</evidence>
<dbReference type="KEGG" id="bte:BTH_I0327"/>
<evidence type="ECO:0000256" key="7">
    <source>
        <dbReference type="ARBA" id="ARBA00022989"/>
    </source>
</evidence>
<proteinExistence type="predicted"/>
<keyword evidence="6" id="KW-0630">Potassium</keyword>
<feature type="region of interest" description="Disordered" evidence="11">
    <location>
        <begin position="129"/>
        <end position="170"/>
    </location>
</feature>
<dbReference type="Pfam" id="PF07885">
    <property type="entry name" value="Ion_trans_2"/>
    <property type="match status" value="1"/>
</dbReference>
<keyword evidence="16" id="KW-1185">Reference proteome</keyword>
<feature type="region of interest" description="Disordered" evidence="11">
    <location>
        <begin position="189"/>
        <end position="221"/>
    </location>
</feature>